<name>A0A397RUK6_9MOLU</name>
<comment type="caution">
    <text evidence="10">The sequence shown here is derived from an EMBL/GenBank/DDBJ whole genome shotgun (WGS) entry which is preliminary data.</text>
</comment>
<dbReference type="OrthoDB" id="9775255at2"/>
<dbReference type="InParanoid" id="A0A397RUK6"/>
<dbReference type="InterPro" id="IPR016195">
    <property type="entry name" value="Pol/histidinol_Pase-like"/>
</dbReference>
<keyword evidence="11" id="KW-1185">Reference proteome</keyword>
<dbReference type="EC" id="3.1.3.15" evidence="3 8"/>
<proteinExistence type="inferred from homology"/>
<protein>
    <recommendedName>
        <fullName evidence="3 8">Histidinol-phosphatase</fullName>
        <shortName evidence="8">HolPase</shortName>
        <ecNumber evidence="3 8">3.1.3.15</ecNumber>
    </recommendedName>
</protein>
<comment type="similarity">
    <text evidence="2 8">Belongs to the PHP hydrolase family. HisK subfamily.</text>
</comment>
<dbReference type="PANTHER" id="PTHR21039:SF0">
    <property type="entry name" value="HISTIDINOL-PHOSPHATASE"/>
    <property type="match status" value="1"/>
</dbReference>
<evidence type="ECO:0000256" key="5">
    <source>
        <dbReference type="ARBA" id="ARBA00022801"/>
    </source>
</evidence>
<dbReference type="UniPathway" id="UPA00031">
    <property type="reaction ID" value="UER00013"/>
</dbReference>
<evidence type="ECO:0000256" key="3">
    <source>
        <dbReference type="ARBA" id="ARBA00013085"/>
    </source>
</evidence>
<sequence>MYKENYHTHMRLCHHAEGNIEDYVLKAISLGFTRLGISDHGPIKNPGFPRMSLEEFKNEYITEFKYCKNKYKNIHLYLGLEMEYFYGMDNYYKELLKDCDYLILGNHYYSGYVNRNETSSYNCNTKEKLEEYVKLVEDALNTGFFKILAHPDFFLCGYPKWDKMVDNSVRRICLACIKNHVLLECNCNGFNKGKKDFIDFIDYMYPNYHFFQIVSEYKDLEVIVSSDAHKPIDLDSNLELGYKLLESLGIKPKLHPLDK</sequence>
<evidence type="ECO:0000256" key="2">
    <source>
        <dbReference type="ARBA" id="ARBA00009152"/>
    </source>
</evidence>
<dbReference type="SUPFAM" id="SSF89550">
    <property type="entry name" value="PHP domain-like"/>
    <property type="match status" value="1"/>
</dbReference>
<dbReference type="CDD" id="cd12110">
    <property type="entry name" value="PHP_HisPPase_Hisj_like"/>
    <property type="match status" value="1"/>
</dbReference>
<gene>
    <name evidence="10" type="ORF">EI71_01112</name>
</gene>
<keyword evidence="6 8" id="KW-0368">Histidine biosynthesis</keyword>
<dbReference type="RefSeq" id="WP_119016255.1">
    <property type="nucleotide sequence ID" value="NZ_QXEV01000010.1"/>
</dbReference>
<dbReference type="InterPro" id="IPR004013">
    <property type="entry name" value="PHP_dom"/>
</dbReference>
<dbReference type="GO" id="GO:0004401">
    <property type="term" value="F:histidinol-phosphatase activity"/>
    <property type="evidence" value="ECO:0007669"/>
    <property type="project" value="UniProtKB-UniRule"/>
</dbReference>
<comment type="catalytic activity">
    <reaction evidence="7 8">
        <text>L-histidinol phosphate + H2O = L-histidinol + phosphate</text>
        <dbReference type="Rhea" id="RHEA:14465"/>
        <dbReference type="ChEBI" id="CHEBI:15377"/>
        <dbReference type="ChEBI" id="CHEBI:43474"/>
        <dbReference type="ChEBI" id="CHEBI:57699"/>
        <dbReference type="ChEBI" id="CHEBI:57980"/>
        <dbReference type="EC" id="3.1.3.15"/>
    </reaction>
</comment>
<evidence type="ECO:0000259" key="9">
    <source>
        <dbReference type="Pfam" id="PF02811"/>
    </source>
</evidence>
<organism evidence="10 11">
    <name type="scientific">Anaeroplasma bactoclasticum</name>
    <dbReference type="NCBI Taxonomy" id="2088"/>
    <lineage>
        <taxon>Bacteria</taxon>
        <taxon>Bacillati</taxon>
        <taxon>Mycoplasmatota</taxon>
        <taxon>Mollicutes</taxon>
        <taxon>Anaeroplasmatales</taxon>
        <taxon>Anaeroplasmataceae</taxon>
        <taxon>Anaeroplasma</taxon>
    </lineage>
</organism>
<evidence type="ECO:0000256" key="1">
    <source>
        <dbReference type="ARBA" id="ARBA00004970"/>
    </source>
</evidence>
<dbReference type="Proteomes" id="UP000266506">
    <property type="component" value="Unassembled WGS sequence"/>
</dbReference>
<dbReference type="EMBL" id="QXEV01000010">
    <property type="protein sequence ID" value="RIA75815.1"/>
    <property type="molecule type" value="Genomic_DNA"/>
</dbReference>
<dbReference type="GO" id="GO:0005737">
    <property type="term" value="C:cytoplasm"/>
    <property type="evidence" value="ECO:0007669"/>
    <property type="project" value="TreeGrafter"/>
</dbReference>
<evidence type="ECO:0000313" key="11">
    <source>
        <dbReference type="Proteomes" id="UP000266506"/>
    </source>
</evidence>
<feature type="domain" description="PHP" evidence="9">
    <location>
        <begin position="6"/>
        <end position="186"/>
    </location>
</feature>
<keyword evidence="4 8" id="KW-0028">Amino-acid biosynthesis</keyword>
<dbReference type="Pfam" id="PF02811">
    <property type="entry name" value="PHP"/>
    <property type="match status" value="1"/>
</dbReference>
<dbReference type="AlphaFoldDB" id="A0A397RUK6"/>
<evidence type="ECO:0000313" key="10">
    <source>
        <dbReference type="EMBL" id="RIA75815.1"/>
    </source>
</evidence>
<comment type="pathway">
    <text evidence="1 8">Amino-acid biosynthesis; L-histidine biosynthesis; L-histidine from 5-phospho-alpha-D-ribose 1-diphosphate: step 8/9.</text>
</comment>
<dbReference type="Gene3D" id="3.20.20.140">
    <property type="entry name" value="Metal-dependent hydrolases"/>
    <property type="match status" value="1"/>
</dbReference>
<evidence type="ECO:0000256" key="4">
    <source>
        <dbReference type="ARBA" id="ARBA00022605"/>
    </source>
</evidence>
<dbReference type="GO" id="GO:0000105">
    <property type="term" value="P:L-histidine biosynthetic process"/>
    <property type="evidence" value="ECO:0007669"/>
    <property type="project" value="UniProtKB-UniRule"/>
</dbReference>
<keyword evidence="5 8" id="KW-0378">Hydrolase</keyword>
<evidence type="ECO:0000256" key="6">
    <source>
        <dbReference type="ARBA" id="ARBA00023102"/>
    </source>
</evidence>
<evidence type="ECO:0000256" key="7">
    <source>
        <dbReference type="ARBA" id="ARBA00049158"/>
    </source>
</evidence>
<accession>A0A397RUK6</accession>
<reference evidence="10 11" key="1">
    <citation type="submission" date="2018-08" db="EMBL/GenBank/DDBJ databases">
        <title>Genomic Encyclopedia of Archaeal and Bacterial Type Strains, Phase II (KMG-II): from individual species to whole genera.</title>
        <authorList>
            <person name="Goeker M."/>
        </authorList>
    </citation>
    <scope>NUCLEOTIDE SEQUENCE [LARGE SCALE GENOMIC DNA]</scope>
    <source>
        <strain evidence="10 11">ATCC 27112</strain>
    </source>
</reference>
<evidence type="ECO:0000256" key="8">
    <source>
        <dbReference type="RuleBase" id="RU366003"/>
    </source>
</evidence>
<dbReference type="PANTHER" id="PTHR21039">
    <property type="entry name" value="HISTIDINOL PHOSPHATASE-RELATED"/>
    <property type="match status" value="1"/>
</dbReference>
<dbReference type="InterPro" id="IPR010140">
    <property type="entry name" value="Histidinol_P_phosphatase_HisJ"/>
</dbReference>